<dbReference type="SUPFAM" id="SSF55961">
    <property type="entry name" value="Bet v1-like"/>
    <property type="match status" value="1"/>
</dbReference>
<organism evidence="3">
    <name type="scientific">Ralstonia solanacearum</name>
    <name type="common">Pseudomonas solanacearum</name>
    <dbReference type="NCBI Taxonomy" id="305"/>
    <lineage>
        <taxon>Bacteria</taxon>
        <taxon>Pseudomonadati</taxon>
        <taxon>Pseudomonadota</taxon>
        <taxon>Betaproteobacteria</taxon>
        <taxon>Burkholderiales</taxon>
        <taxon>Burkholderiaceae</taxon>
        <taxon>Ralstonia</taxon>
        <taxon>Ralstonia solanacearum species complex</taxon>
    </lineage>
</organism>
<comment type="similarity">
    <text evidence="1">Belongs to the AHA1 family.</text>
</comment>
<feature type="domain" description="Activator of Hsp90 ATPase homologue 1/2-like C-terminal" evidence="2">
    <location>
        <begin position="23"/>
        <end position="156"/>
    </location>
</feature>
<dbReference type="CDD" id="cd07826">
    <property type="entry name" value="SRPBCC_CalC_Aha1-like_9"/>
    <property type="match status" value="1"/>
</dbReference>
<reference evidence="3" key="1">
    <citation type="submission" date="2018-01" db="EMBL/GenBank/DDBJ databases">
        <title>Complete Genome Sequence of three strains from Ralstonia solanacearum ecotype Moko sequevar IIA-53 from Brazil.</title>
        <authorList>
            <person name="Silva J.R."/>
            <person name="Albuquerque G.M.R."/>
            <person name="Pais A.K.L."/>
            <person name="Silva A.M.F."/>
            <person name="Boiteux M.E.N.F."/>
            <person name="Souza E.B."/>
            <person name="Mariano R.L.R."/>
        </authorList>
    </citation>
    <scope>NUCLEOTIDE SEQUENCE [LARGE SCALE GENOMIC DNA]</scope>
    <source>
        <strain evidence="3">SFC</strain>
        <plasmid evidence="3">unnamed</plasmid>
    </source>
</reference>
<evidence type="ECO:0000256" key="1">
    <source>
        <dbReference type="ARBA" id="ARBA00006817"/>
    </source>
</evidence>
<dbReference type="InterPro" id="IPR013538">
    <property type="entry name" value="ASHA1/2-like_C"/>
</dbReference>
<dbReference type="InterPro" id="IPR023393">
    <property type="entry name" value="START-like_dom_sf"/>
</dbReference>
<accession>A0A5H2Q703</accession>
<dbReference type="RefSeq" id="WP_014618408.1">
    <property type="nucleotide sequence ID" value="NZ_CDLS01000001.1"/>
</dbReference>
<name>A0A5H2Q703_RALSL</name>
<geneLocation type="plasmid" evidence="3">
    <name>unnamed</name>
</geneLocation>
<gene>
    <name evidence="3" type="ORF">C2L97_16805</name>
</gene>
<dbReference type="Gene3D" id="3.30.530.20">
    <property type="match status" value="1"/>
</dbReference>
<keyword evidence="3" id="KW-0614">Plasmid</keyword>
<dbReference type="EMBL" id="CP026093">
    <property type="protein sequence ID" value="AYB57725.1"/>
    <property type="molecule type" value="Genomic_DNA"/>
</dbReference>
<protein>
    <submittedName>
        <fullName evidence="3">ATPase</fullName>
    </submittedName>
</protein>
<dbReference type="GeneID" id="61365408"/>
<dbReference type="AlphaFoldDB" id="A0A5H2Q703"/>
<proteinExistence type="inferred from homology"/>
<sequence length="161" mass="18188">MPHHTLQITQPGDRELLITRAFDAPRHLVFDALIRPDQLKRWLTGPDGWVLVVCEIDLRAGGNYRCVWRDAEGVEMGMGGTYREIVRPERLVRTERFDQDWTGGETLCTAVLTERDSVTTLDTTVRYGTAQARDGALASGMERGIAQRYDRMEALLQEPAA</sequence>
<dbReference type="Pfam" id="PF08327">
    <property type="entry name" value="AHSA1"/>
    <property type="match status" value="1"/>
</dbReference>
<evidence type="ECO:0000313" key="3">
    <source>
        <dbReference type="EMBL" id="AYB57725.1"/>
    </source>
</evidence>
<evidence type="ECO:0000259" key="2">
    <source>
        <dbReference type="Pfam" id="PF08327"/>
    </source>
</evidence>